<feature type="transmembrane region" description="Helical" evidence="8">
    <location>
        <begin position="430"/>
        <end position="447"/>
    </location>
</feature>
<dbReference type="Pfam" id="PF00474">
    <property type="entry name" value="SSF"/>
    <property type="match status" value="1"/>
</dbReference>
<dbReference type="OrthoDB" id="9781232at2"/>
<evidence type="ECO:0000313" key="9">
    <source>
        <dbReference type="EMBL" id="KDR95866.1"/>
    </source>
</evidence>
<feature type="transmembrane region" description="Helical" evidence="8">
    <location>
        <begin position="373"/>
        <end position="396"/>
    </location>
</feature>
<feature type="transmembrane region" description="Helical" evidence="8">
    <location>
        <begin position="408"/>
        <end position="424"/>
    </location>
</feature>
<evidence type="ECO:0000256" key="1">
    <source>
        <dbReference type="ARBA" id="ARBA00004141"/>
    </source>
</evidence>
<dbReference type="STRING" id="1121324.CLIT_8c00350"/>
<evidence type="ECO:0000313" key="10">
    <source>
        <dbReference type="Proteomes" id="UP000027946"/>
    </source>
</evidence>
<dbReference type="PANTHER" id="PTHR48086">
    <property type="entry name" value="SODIUM/PROLINE SYMPORTER-RELATED"/>
    <property type="match status" value="1"/>
</dbReference>
<comment type="similarity">
    <text evidence="2 7">Belongs to the sodium:solute symporter (SSF) (TC 2.A.21) family.</text>
</comment>
<feature type="transmembrane region" description="Helical" evidence="8">
    <location>
        <begin position="145"/>
        <end position="167"/>
    </location>
</feature>
<comment type="subcellular location">
    <subcellularLocation>
        <location evidence="1">Membrane</location>
        <topology evidence="1">Multi-pass membrane protein</topology>
    </subcellularLocation>
</comment>
<dbReference type="AlphaFoldDB" id="A0A069RFR3"/>
<feature type="transmembrane region" description="Helical" evidence="8">
    <location>
        <begin position="256"/>
        <end position="277"/>
    </location>
</feature>
<dbReference type="InterPro" id="IPR038377">
    <property type="entry name" value="Na/Glc_symporter_sf"/>
</dbReference>
<keyword evidence="5 8" id="KW-1133">Transmembrane helix</keyword>
<accession>A0A069RFR3</accession>
<keyword evidence="3" id="KW-0813">Transport</keyword>
<protein>
    <submittedName>
        <fullName evidence="9">Sodium:solute symporter family protein</fullName>
    </submittedName>
</protein>
<feature type="transmembrane region" description="Helical" evidence="8">
    <location>
        <begin position="36"/>
        <end position="57"/>
    </location>
</feature>
<evidence type="ECO:0000256" key="2">
    <source>
        <dbReference type="ARBA" id="ARBA00006434"/>
    </source>
</evidence>
<dbReference type="RefSeq" id="WP_038263011.1">
    <property type="nucleotide sequence ID" value="NZ_FSRH01000008.1"/>
</dbReference>
<evidence type="ECO:0000256" key="5">
    <source>
        <dbReference type="ARBA" id="ARBA00022989"/>
    </source>
</evidence>
<comment type="caution">
    <text evidence="9">The sequence shown here is derived from an EMBL/GenBank/DDBJ whole genome shotgun (WGS) entry which is preliminary data.</text>
</comment>
<dbReference type="PANTHER" id="PTHR48086:SF7">
    <property type="entry name" value="SODIUM-SOLUTE SYMPORTER-RELATED"/>
    <property type="match status" value="1"/>
</dbReference>
<evidence type="ECO:0000256" key="4">
    <source>
        <dbReference type="ARBA" id="ARBA00022692"/>
    </source>
</evidence>
<evidence type="ECO:0000256" key="3">
    <source>
        <dbReference type="ARBA" id="ARBA00022448"/>
    </source>
</evidence>
<evidence type="ECO:0000256" key="6">
    <source>
        <dbReference type="ARBA" id="ARBA00023136"/>
    </source>
</evidence>
<feature type="transmembrane region" description="Helical" evidence="8">
    <location>
        <begin position="179"/>
        <end position="203"/>
    </location>
</feature>
<feature type="transmembrane region" description="Helical" evidence="8">
    <location>
        <begin position="6"/>
        <end position="24"/>
    </location>
</feature>
<evidence type="ECO:0000256" key="8">
    <source>
        <dbReference type="SAM" id="Phobius"/>
    </source>
</evidence>
<evidence type="ECO:0000256" key="7">
    <source>
        <dbReference type="RuleBase" id="RU362091"/>
    </source>
</evidence>
<gene>
    <name evidence="9" type="ORF">CLIT_8c00350</name>
</gene>
<dbReference type="PROSITE" id="PS50283">
    <property type="entry name" value="NA_SOLUT_SYMP_3"/>
    <property type="match status" value="1"/>
</dbReference>
<feature type="transmembrane region" description="Helical" evidence="8">
    <location>
        <begin position="69"/>
        <end position="88"/>
    </location>
</feature>
<dbReference type="EMBL" id="JJMM01000008">
    <property type="protein sequence ID" value="KDR95866.1"/>
    <property type="molecule type" value="Genomic_DNA"/>
</dbReference>
<dbReference type="GO" id="GO:0022857">
    <property type="term" value="F:transmembrane transporter activity"/>
    <property type="evidence" value="ECO:0007669"/>
    <property type="project" value="InterPro"/>
</dbReference>
<name>A0A069RFR3_PEPLI</name>
<feature type="transmembrane region" description="Helical" evidence="8">
    <location>
        <begin position="301"/>
        <end position="329"/>
    </location>
</feature>
<dbReference type="Proteomes" id="UP000027946">
    <property type="component" value="Unassembled WGS sequence"/>
</dbReference>
<dbReference type="CDD" id="cd10322">
    <property type="entry name" value="SLC5sbd"/>
    <property type="match status" value="1"/>
</dbReference>
<dbReference type="Gene3D" id="1.20.1730.10">
    <property type="entry name" value="Sodium/glucose cotransporter"/>
    <property type="match status" value="1"/>
</dbReference>
<feature type="transmembrane region" description="Helical" evidence="8">
    <location>
        <begin position="350"/>
        <end position="367"/>
    </location>
</feature>
<keyword evidence="10" id="KW-1185">Reference proteome</keyword>
<dbReference type="eggNOG" id="COG0591">
    <property type="taxonomic scope" value="Bacteria"/>
</dbReference>
<dbReference type="InterPro" id="IPR050277">
    <property type="entry name" value="Sodium:Solute_Symporter"/>
</dbReference>
<reference evidence="9 10" key="1">
    <citation type="submission" date="2014-03" db="EMBL/GenBank/DDBJ databases">
        <title>Genome sequence of Clostridium litorale W6, DSM 5388.</title>
        <authorList>
            <person name="Poehlein A."/>
            <person name="Jagirdar A."/>
            <person name="Khonsari B."/>
            <person name="Chibani C.M."/>
            <person name="Gutierrez Gutierrez D.A."/>
            <person name="Davydova E."/>
            <person name="Alghaithi H.S."/>
            <person name="Nair K.P."/>
            <person name="Dhamotharan K."/>
            <person name="Chandran L."/>
            <person name="G W."/>
            <person name="Daniel R."/>
        </authorList>
    </citation>
    <scope>NUCLEOTIDE SEQUENCE [LARGE SCALE GENOMIC DNA]</scope>
    <source>
        <strain evidence="9 10">W6</strain>
    </source>
</reference>
<proteinExistence type="inferred from homology"/>
<sequence>MILWTFYVTILLTLFAGYMSKKLVKDSKDFLIGGGRLGTVGVTSMLMGAIIGGASTVGTSQMAFERGLGAIWFTLGLSISSIVLYFFYGKLTEKKEFMTVTGVIGKFFGDRAKTAACTVLCLGMFIHINGQVLASVSIFSSVLDFDIHISALIVCALIGGYVIFGGFWGGTIVGGIKTVLLYSTSIVCGMYLLFEYDFIPLAAMSFSPDPWFNPFSNGFLKDLSLPISTVLGVTCTQIYFQSVMSARDKHVLKRSCLLTAFMIPPIGLVCTMIGMYMRTVSPDIAARDAFVLFVTNNTHPVVAGLSIAAVLISSVATGAGLALGITTICSRDVISPMFPSRSDSQSIRSMRIMIAIIISAIYFIVVSNDNSMILSWGFLSMIFRATPVFVPVLVALYFPDSISRRHESIYVIIGPILSIAWILLGLDNISSIYVGILGSLSYAFLRAKTKKSKSAQTNTCM</sequence>
<dbReference type="InterPro" id="IPR001734">
    <property type="entry name" value="Na/solute_symporter"/>
</dbReference>
<feature type="transmembrane region" description="Helical" evidence="8">
    <location>
        <begin position="115"/>
        <end position="139"/>
    </location>
</feature>
<keyword evidence="4 8" id="KW-0812">Transmembrane</keyword>
<dbReference type="GO" id="GO:0005886">
    <property type="term" value="C:plasma membrane"/>
    <property type="evidence" value="ECO:0007669"/>
    <property type="project" value="TreeGrafter"/>
</dbReference>
<keyword evidence="6 8" id="KW-0472">Membrane</keyword>
<feature type="transmembrane region" description="Helical" evidence="8">
    <location>
        <begin position="223"/>
        <end position="244"/>
    </location>
</feature>
<organism evidence="9 10">
    <name type="scientific">Peptoclostridium litorale DSM 5388</name>
    <dbReference type="NCBI Taxonomy" id="1121324"/>
    <lineage>
        <taxon>Bacteria</taxon>
        <taxon>Bacillati</taxon>
        <taxon>Bacillota</taxon>
        <taxon>Clostridia</taxon>
        <taxon>Peptostreptococcales</taxon>
        <taxon>Peptoclostridiaceae</taxon>
        <taxon>Peptoclostridium</taxon>
    </lineage>
</organism>